<evidence type="ECO:0000256" key="4">
    <source>
        <dbReference type="SAM" id="MobiDB-lite"/>
    </source>
</evidence>
<comment type="caution">
    <text evidence="6">The sequence shown here is derived from an EMBL/GenBank/DDBJ whole genome shotgun (WGS) entry which is preliminary data.</text>
</comment>
<dbReference type="Gene3D" id="3.40.395.10">
    <property type="entry name" value="Adenoviral Proteinase, Chain A"/>
    <property type="match status" value="1"/>
</dbReference>
<keyword evidence="2" id="KW-0645">Protease</keyword>
<dbReference type="PANTHER" id="PTHR31470">
    <property type="entry name" value="CYSTEINE PROTEINASES SUPERFAMILY PROTEIN-RELATED-RELATED"/>
    <property type="match status" value="1"/>
</dbReference>
<dbReference type="Gramene" id="PHT86961">
    <property type="protein sequence ID" value="PHT86961"/>
    <property type="gene ID" value="T459_09067"/>
</dbReference>
<protein>
    <recommendedName>
        <fullName evidence="5">Ubiquitin-like protease family profile domain-containing protein</fullName>
    </recommendedName>
</protein>
<dbReference type="GO" id="GO:0006508">
    <property type="term" value="P:proteolysis"/>
    <property type="evidence" value="ECO:0007669"/>
    <property type="project" value="UniProtKB-KW"/>
</dbReference>
<proteinExistence type="inferred from homology"/>
<gene>
    <name evidence="6" type="ORF">T459_09067</name>
</gene>
<accession>A0A2G2ZYD2</accession>
<feature type="domain" description="Ubiquitin-like protease family profile" evidence="5">
    <location>
        <begin position="275"/>
        <end position="313"/>
    </location>
</feature>
<reference evidence="6 7" key="2">
    <citation type="journal article" date="2017" name="Genome Biol.">
        <title>New reference genome sequences of hot pepper reveal the massive evolution of plant disease-resistance genes by retroduplication.</title>
        <authorList>
            <person name="Kim S."/>
            <person name="Park J."/>
            <person name="Yeom S.I."/>
            <person name="Kim Y.M."/>
            <person name="Seo E."/>
            <person name="Kim K.T."/>
            <person name="Kim M.S."/>
            <person name="Lee J.M."/>
            <person name="Cheong K."/>
            <person name="Shin H.S."/>
            <person name="Kim S.B."/>
            <person name="Han K."/>
            <person name="Lee J."/>
            <person name="Park M."/>
            <person name="Lee H.A."/>
            <person name="Lee H.Y."/>
            <person name="Lee Y."/>
            <person name="Oh S."/>
            <person name="Lee J.H."/>
            <person name="Choi E."/>
            <person name="Choi E."/>
            <person name="Lee S.E."/>
            <person name="Jeon J."/>
            <person name="Kim H."/>
            <person name="Choi G."/>
            <person name="Song H."/>
            <person name="Lee J."/>
            <person name="Lee S.C."/>
            <person name="Kwon J.K."/>
            <person name="Lee H.Y."/>
            <person name="Koo N."/>
            <person name="Hong Y."/>
            <person name="Kim R.W."/>
            <person name="Kang W.H."/>
            <person name="Huh J.H."/>
            <person name="Kang B.C."/>
            <person name="Yang T.J."/>
            <person name="Lee Y.H."/>
            <person name="Bennetzen J.L."/>
            <person name="Choi D."/>
        </authorList>
    </citation>
    <scope>NUCLEOTIDE SEQUENCE [LARGE SCALE GENOMIC DNA]</scope>
    <source>
        <strain evidence="7">cv. CM334</strain>
    </source>
</reference>
<dbReference type="PANTHER" id="PTHR31470:SF46">
    <property type="entry name" value="ULP1 PROTEASE FAMILY, C-TERMINAL CATALYTIC DOMAIN CONTAINING PROTEIN"/>
    <property type="match status" value="1"/>
</dbReference>
<feature type="region of interest" description="Disordered" evidence="4">
    <location>
        <begin position="1"/>
        <end position="32"/>
    </location>
</feature>
<dbReference type="Pfam" id="PF02902">
    <property type="entry name" value="Peptidase_C48"/>
    <property type="match status" value="1"/>
</dbReference>
<dbReference type="EMBL" id="AYRZ02000003">
    <property type="protein sequence ID" value="PHT86961.1"/>
    <property type="molecule type" value="Genomic_DNA"/>
</dbReference>
<evidence type="ECO:0000259" key="5">
    <source>
        <dbReference type="Pfam" id="PF02902"/>
    </source>
</evidence>
<dbReference type="GO" id="GO:0008234">
    <property type="term" value="F:cysteine-type peptidase activity"/>
    <property type="evidence" value="ECO:0007669"/>
    <property type="project" value="InterPro"/>
</dbReference>
<evidence type="ECO:0000313" key="6">
    <source>
        <dbReference type="EMBL" id="PHT86961.1"/>
    </source>
</evidence>
<sequence length="369" mass="42815">MDYSSIATGAEDDEHGEEKYFKRENPNSNSPSTEELVKIFSIDRYLAWAFEAIPYLKQQVYYQESVSCLRILRWLSSKTDKNTKFVDLFNSLKEAEMTSKRGVIPPKKISYPYTPLEIKVGKSRRKEIFKASSSIEKSKITTLLSLSCIFDQCTRAIREHQEMKQVDFTVEATVKQHNITVDNPSTTSMEEEKVKPVSSGEQKNYLFEGFNISDESLKKLIKLINDYSEWIVDGLLKHHAGRFCQQQPEVSRSEECLINIIKGFSILAGLPWHLIDEVYISINYGDVFHWILAVIILKERCIRVYDSISRMRHSGQSFEIHKLEKILLTYLDISGLLDQKIFTDWSAIEAYWDKIGNLFNVEYVERIAQ</sequence>
<dbReference type="SUPFAM" id="SSF54001">
    <property type="entry name" value="Cysteine proteinases"/>
    <property type="match status" value="1"/>
</dbReference>
<name>A0A2G2ZYD2_CAPAN</name>
<dbReference type="AlphaFoldDB" id="A0A2G2ZYD2"/>
<evidence type="ECO:0000313" key="7">
    <source>
        <dbReference type="Proteomes" id="UP000222542"/>
    </source>
</evidence>
<evidence type="ECO:0000256" key="3">
    <source>
        <dbReference type="ARBA" id="ARBA00022801"/>
    </source>
</evidence>
<feature type="compositionally biased region" description="Basic and acidic residues" evidence="4">
    <location>
        <begin position="16"/>
        <end position="25"/>
    </location>
</feature>
<keyword evidence="7" id="KW-1185">Reference proteome</keyword>
<dbReference type="InterPro" id="IPR003653">
    <property type="entry name" value="Peptidase_C48_C"/>
</dbReference>
<reference evidence="6 7" key="1">
    <citation type="journal article" date="2014" name="Nat. Genet.">
        <title>Genome sequence of the hot pepper provides insights into the evolution of pungency in Capsicum species.</title>
        <authorList>
            <person name="Kim S."/>
            <person name="Park M."/>
            <person name="Yeom S.I."/>
            <person name="Kim Y.M."/>
            <person name="Lee J.M."/>
            <person name="Lee H.A."/>
            <person name="Seo E."/>
            <person name="Choi J."/>
            <person name="Cheong K."/>
            <person name="Kim K.T."/>
            <person name="Jung K."/>
            <person name="Lee G.W."/>
            <person name="Oh S.K."/>
            <person name="Bae C."/>
            <person name="Kim S.B."/>
            <person name="Lee H.Y."/>
            <person name="Kim S.Y."/>
            <person name="Kim M.S."/>
            <person name="Kang B.C."/>
            <person name="Jo Y.D."/>
            <person name="Yang H.B."/>
            <person name="Jeong H.J."/>
            <person name="Kang W.H."/>
            <person name="Kwon J.K."/>
            <person name="Shin C."/>
            <person name="Lim J.Y."/>
            <person name="Park J.H."/>
            <person name="Huh J.H."/>
            <person name="Kim J.S."/>
            <person name="Kim B.D."/>
            <person name="Cohen O."/>
            <person name="Paran I."/>
            <person name="Suh M.C."/>
            <person name="Lee S.B."/>
            <person name="Kim Y.K."/>
            <person name="Shin Y."/>
            <person name="Noh S.J."/>
            <person name="Park J."/>
            <person name="Seo Y.S."/>
            <person name="Kwon S.Y."/>
            <person name="Kim H.A."/>
            <person name="Park J.M."/>
            <person name="Kim H.J."/>
            <person name="Choi S.B."/>
            <person name="Bosland P.W."/>
            <person name="Reeves G."/>
            <person name="Jo S.H."/>
            <person name="Lee B.W."/>
            <person name="Cho H.T."/>
            <person name="Choi H.S."/>
            <person name="Lee M.S."/>
            <person name="Yu Y."/>
            <person name="Do Choi Y."/>
            <person name="Park B.S."/>
            <person name="van Deynze A."/>
            <person name="Ashrafi H."/>
            <person name="Hill T."/>
            <person name="Kim W.T."/>
            <person name="Pai H.S."/>
            <person name="Ahn H.K."/>
            <person name="Yeam I."/>
            <person name="Giovannoni J.J."/>
            <person name="Rose J.K."/>
            <person name="Sorensen I."/>
            <person name="Lee S.J."/>
            <person name="Kim R.W."/>
            <person name="Choi I.Y."/>
            <person name="Choi B.S."/>
            <person name="Lim J.S."/>
            <person name="Lee Y.H."/>
            <person name="Choi D."/>
        </authorList>
    </citation>
    <scope>NUCLEOTIDE SEQUENCE [LARGE SCALE GENOMIC DNA]</scope>
    <source>
        <strain evidence="7">cv. CM334</strain>
    </source>
</reference>
<organism evidence="6 7">
    <name type="scientific">Capsicum annuum</name>
    <name type="common">Capsicum pepper</name>
    <dbReference type="NCBI Taxonomy" id="4072"/>
    <lineage>
        <taxon>Eukaryota</taxon>
        <taxon>Viridiplantae</taxon>
        <taxon>Streptophyta</taxon>
        <taxon>Embryophyta</taxon>
        <taxon>Tracheophyta</taxon>
        <taxon>Spermatophyta</taxon>
        <taxon>Magnoliopsida</taxon>
        <taxon>eudicotyledons</taxon>
        <taxon>Gunneridae</taxon>
        <taxon>Pentapetalae</taxon>
        <taxon>asterids</taxon>
        <taxon>lamiids</taxon>
        <taxon>Solanales</taxon>
        <taxon>Solanaceae</taxon>
        <taxon>Solanoideae</taxon>
        <taxon>Capsiceae</taxon>
        <taxon>Capsicum</taxon>
    </lineage>
</organism>
<dbReference type="InterPro" id="IPR038765">
    <property type="entry name" value="Papain-like_cys_pep_sf"/>
</dbReference>
<dbReference type="Proteomes" id="UP000222542">
    <property type="component" value="Unassembled WGS sequence"/>
</dbReference>
<evidence type="ECO:0000256" key="2">
    <source>
        <dbReference type="ARBA" id="ARBA00022670"/>
    </source>
</evidence>
<keyword evidence="3" id="KW-0378">Hydrolase</keyword>
<comment type="similarity">
    <text evidence="1">Belongs to the peptidase C48 family.</text>
</comment>
<evidence type="ECO:0000256" key="1">
    <source>
        <dbReference type="ARBA" id="ARBA00005234"/>
    </source>
</evidence>